<dbReference type="PANTHER" id="PTHR12461:SF99">
    <property type="entry name" value="BIFUNCTIONAL PEPTIDASE AND (3S)-LYSYL HYDROXYLASE JMJD7"/>
    <property type="match status" value="1"/>
</dbReference>
<dbReference type="Proteomes" id="UP000566819">
    <property type="component" value="Unassembled WGS sequence"/>
</dbReference>
<dbReference type="Pfam" id="PF13621">
    <property type="entry name" value="Cupin_8"/>
    <property type="match status" value="1"/>
</dbReference>
<dbReference type="AlphaFoldDB" id="A0A8H4W4M7"/>
<sequence length="303" mass="34169">MDPAPQDPITALLQTYNSLNSPHIPVLTEEPSPLEFHRYVALNRPFVVRGGAKDWEACQDWNVAKLKEVMEGRSVNVAVTPLGNADSPTSNANENDNLRNEYLPLSSALPPSIPFARIALAEKPEAINFWLGNSFSTTALHKDPYQNIYVQIAGEKHFVLFPPIAFPFVKERLLRSAVYERDGEGELVMREEDEEAEKIPVTTWDPDADPDLIEDGKGEEGRWADEKRKMCVRVTLRKGDMLYLPALWYHKVSQSCDEEGICCAVNYWHDMEFSGSFYPLCNLVRDLVLAGAGKGNDEREQKS</sequence>
<dbReference type="OrthoDB" id="415358at2759"/>
<feature type="domain" description="JmjC" evidence="2">
    <location>
        <begin position="99"/>
        <end position="284"/>
    </location>
</feature>
<reference evidence="3 4" key="1">
    <citation type="submission" date="2020-03" db="EMBL/GenBank/DDBJ databases">
        <title>Draft Genome Sequence of Cudoniella acicularis.</title>
        <authorList>
            <person name="Buettner E."/>
            <person name="Kellner H."/>
        </authorList>
    </citation>
    <scope>NUCLEOTIDE SEQUENCE [LARGE SCALE GENOMIC DNA]</scope>
    <source>
        <strain evidence="3 4">DSM 108380</strain>
    </source>
</reference>
<dbReference type="InterPro" id="IPR041667">
    <property type="entry name" value="Cupin_8"/>
</dbReference>
<dbReference type="PANTHER" id="PTHR12461">
    <property type="entry name" value="HYPOXIA-INDUCIBLE FACTOR 1 ALPHA INHIBITOR-RELATED"/>
    <property type="match status" value="1"/>
</dbReference>
<dbReference type="PROSITE" id="PS51184">
    <property type="entry name" value="JMJC"/>
    <property type="match status" value="1"/>
</dbReference>
<evidence type="ECO:0000259" key="2">
    <source>
        <dbReference type="PROSITE" id="PS51184"/>
    </source>
</evidence>
<organism evidence="3 4">
    <name type="scientific">Cudoniella acicularis</name>
    <dbReference type="NCBI Taxonomy" id="354080"/>
    <lineage>
        <taxon>Eukaryota</taxon>
        <taxon>Fungi</taxon>
        <taxon>Dikarya</taxon>
        <taxon>Ascomycota</taxon>
        <taxon>Pezizomycotina</taxon>
        <taxon>Leotiomycetes</taxon>
        <taxon>Helotiales</taxon>
        <taxon>Tricladiaceae</taxon>
        <taxon>Cudoniella</taxon>
    </lineage>
</organism>
<evidence type="ECO:0000313" key="4">
    <source>
        <dbReference type="Proteomes" id="UP000566819"/>
    </source>
</evidence>
<evidence type="ECO:0000313" key="3">
    <source>
        <dbReference type="EMBL" id="KAF4633356.1"/>
    </source>
</evidence>
<dbReference type="EMBL" id="JAAMPI010000268">
    <property type="protein sequence ID" value="KAF4633356.1"/>
    <property type="molecule type" value="Genomic_DNA"/>
</dbReference>
<name>A0A8H4W4M7_9HELO</name>
<dbReference type="InterPro" id="IPR014710">
    <property type="entry name" value="RmlC-like_jellyroll"/>
</dbReference>
<dbReference type="Gene3D" id="2.60.120.10">
    <property type="entry name" value="Jelly Rolls"/>
    <property type="match status" value="1"/>
</dbReference>
<gene>
    <name evidence="3" type="ORF">G7Y89_g4766</name>
</gene>
<dbReference type="SMART" id="SM00558">
    <property type="entry name" value="JmjC"/>
    <property type="match status" value="1"/>
</dbReference>
<dbReference type="InterPro" id="IPR003347">
    <property type="entry name" value="JmjC_dom"/>
</dbReference>
<protein>
    <recommendedName>
        <fullName evidence="2">JmjC domain-containing protein</fullName>
    </recommendedName>
</protein>
<comment type="caution">
    <text evidence="3">The sequence shown here is derived from an EMBL/GenBank/DDBJ whole genome shotgun (WGS) entry which is preliminary data.</text>
</comment>
<proteinExistence type="predicted"/>
<dbReference type="SUPFAM" id="SSF51197">
    <property type="entry name" value="Clavaminate synthase-like"/>
    <property type="match status" value="1"/>
</dbReference>
<accession>A0A8H4W4M7</accession>
<evidence type="ECO:0000256" key="1">
    <source>
        <dbReference type="SAM" id="MobiDB-lite"/>
    </source>
</evidence>
<feature type="region of interest" description="Disordered" evidence="1">
    <location>
        <begin position="190"/>
        <end position="210"/>
    </location>
</feature>
<keyword evidence="4" id="KW-1185">Reference proteome</keyword>